<keyword evidence="5" id="KW-1185">Reference proteome</keyword>
<evidence type="ECO:0000256" key="1">
    <source>
        <dbReference type="ARBA" id="ARBA00023125"/>
    </source>
</evidence>
<dbReference type="PROSITE" id="PS50935">
    <property type="entry name" value="SSB"/>
    <property type="match status" value="1"/>
</dbReference>
<organism evidence="4 5">
    <name type="scientific">Saccharothrix coeruleofusca</name>
    <dbReference type="NCBI Taxonomy" id="33919"/>
    <lineage>
        <taxon>Bacteria</taxon>
        <taxon>Bacillati</taxon>
        <taxon>Actinomycetota</taxon>
        <taxon>Actinomycetes</taxon>
        <taxon>Pseudonocardiales</taxon>
        <taxon>Pseudonocardiaceae</taxon>
        <taxon>Saccharothrix</taxon>
    </lineage>
</organism>
<comment type="caution">
    <text evidence="4">The sequence shown here is derived from an EMBL/GenBank/DDBJ whole genome shotgun (WGS) entry which is preliminary data.</text>
</comment>
<gene>
    <name evidence="4" type="ORF">GCM10010185_13520</name>
</gene>
<reference evidence="4" key="2">
    <citation type="submission" date="2020-09" db="EMBL/GenBank/DDBJ databases">
        <authorList>
            <person name="Sun Q."/>
            <person name="Ohkuma M."/>
        </authorList>
    </citation>
    <scope>NUCLEOTIDE SEQUENCE</scope>
    <source>
        <strain evidence="4">JCM 3313</strain>
    </source>
</reference>
<evidence type="ECO:0000256" key="2">
    <source>
        <dbReference type="PROSITE-ProRule" id="PRU00252"/>
    </source>
</evidence>
<evidence type="ECO:0000256" key="3">
    <source>
        <dbReference type="SAM" id="MobiDB-lite"/>
    </source>
</evidence>
<dbReference type="CDD" id="cd04496">
    <property type="entry name" value="SSB_OBF"/>
    <property type="match status" value="1"/>
</dbReference>
<evidence type="ECO:0000313" key="4">
    <source>
        <dbReference type="EMBL" id="GGP43258.1"/>
    </source>
</evidence>
<keyword evidence="1 2" id="KW-0238">DNA-binding</keyword>
<sequence length="146" mass="15757">MSYNETRVTIVGTVAGEVAHGLTSAGVSRAHFRMHTAERRWDGASEQFVDGNRMFIGVTCWRGLADGVHASLGKGDPVVVTGRMRVREADHEGTRRTYVEVDALAAGPNLRWCTATPHRGRAAPDGEDEPVAVAAHPPEEVAEPPF</sequence>
<dbReference type="GO" id="GO:0003697">
    <property type="term" value="F:single-stranded DNA binding"/>
    <property type="evidence" value="ECO:0007669"/>
    <property type="project" value="InterPro"/>
</dbReference>
<evidence type="ECO:0000313" key="5">
    <source>
        <dbReference type="Proteomes" id="UP000639606"/>
    </source>
</evidence>
<dbReference type="AlphaFoldDB" id="A0A918AJ50"/>
<dbReference type="Proteomes" id="UP000639606">
    <property type="component" value="Unassembled WGS sequence"/>
</dbReference>
<dbReference type="InterPro" id="IPR012340">
    <property type="entry name" value="NA-bd_OB-fold"/>
</dbReference>
<proteinExistence type="predicted"/>
<protein>
    <submittedName>
        <fullName evidence="4">Single-stranded DNA-binding protein</fullName>
    </submittedName>
</protein>
<name>A0A918AJ50_9PSEU</name>
<dbReference type="Gene3D" id="2.40.50.140">
    <property type="entry name" value="Nucleic acid-binding proteins"/>
    <property type="match status" value="1"/>
</dbReference>
<dbReference type="InterPro" id="IPR000424">
    <property type="entry name" value="Primosome_PriB/ssb"/>
</dbReference>
<dbReference type="SUPFAM" id="SSF50249">
    <property type="entry name" value="Nucleic acid-binding proteins"/>
    <property type="match status" value="1"/>
</dbReference>
<feature type="region of interest" description="Disordered" evidence="3">
    <location>
        <begin position="118"/>
        <end position="146"/>
    </location>
</feature>
<dbReference type="EMBL" id="BMRG01000002">
    <property type="protein sequence ID" value="GGP43258.1"/>
    <property type="molecule type" value="Genomic_DNA"/>
</dbReference>
<dbReference type="RefSeq" id="WP_189222178.1">
    <property type="nucleotide sequence ID" value="NZ_BMRG01000002.1"/>
</dbReference>
<dbReference type="Pfam" id="PF00436">
    <property type="entry name" value="SSB"/>
    <property type="match status" value="1"/>
</dbReference>
<reference evidence="4" key="1">
    <citation type="journal article" date="2014" name="Int. J. Syst. Evol. Microbiol.">
        <title>Complete genome sequence of Corynebacterium casei LMG S-19264T (=DSM 44701T), isolated from a smear-ripened cheese.</title>
        <authorList>
            <consortium name="US DOE Joint Genome Institute (JGI-PGF)"/>
            <person name="Walter F."/>
            <person name="Albersmeier A."/>
            <person name="Kalinowski J."/>
            <person name="Ruckert C."/>
        </authorList>
    </citation>
    <scope>NUCLEOTIDE SEQUENCE</scope>
    <source>
        <strain evidence="4">JCM 3313</strain>
    </source>
</reference>
<accession>A0A918AJ50</accession>